<name>A0ABQ2C3J2_9LACO</name>
<feature type="transmembrane region" description="Helical" evidence="1">
    <location>
        <begin position="190"/>
        <end position="209"/>
    </location>
</feature>
<keyword evidence="1" id="KW-1133">Transmembrane helix</keyword>
<proteinExistence type="predicted"/>
<dbReference type="PANTHER" id="PTHR36840:SF1">
    <property type="entry name" value="BLL5714 PROTEIN"/>
    <property type="match status" value="1"/>
</dbReference>
<sequence length="366" mass="41551">MQKIIAKRVSMLELFYDLIFVYAISKITAMIHHPVAGGIPLFNYIEFVFVVIMVMQIWLYQALYINRFGKSRIIDTIGLLISMYAMTYLANNINTECSVTFGTFNSAVVLIVAGLIWQYLCGSEKQPMRDHDVRAFAVTLILELIAVLSGLLIGYHYGIFLCVLGGLIGFLMPLVVYKQFVPENVNFPHLVERLGLIIIITFGESLVNITRYFKGSIIQPFPALIFVLLVTMFGAYIIQDELLINHHQRSRGFVLMYSHVFMVIALLSMTAGLDYLAESEVSRMNLWLLLSISILGYYICLVANGVYNHRDVKLQLKDYCVMLMIFLIGTGISFYGMQSNFGLVIGFALCGISEFLWLLKISRVRK</sequence>
<feature type="transmembrane region" description="Helical" evidence="1">
    <location>
        <begin position="341"/>
        <end position="359"/>
    </location>
</feature>
<feature type="transmembrane region" description="Helical" evidence="1">
    <location>
        <begin position="12"/>
        <end position="35"/>
    </location>
</feature>
<protein>
    <recommendedName>
        <fullName evidence="4">Low temperature requirement protein LtrA</fullName>
    </recommendedName>
</protein>
<feature type="transmembrane region" description="Helical" evidence="1">
    <location>
        <begin position="319"/>
        <end position="335"/>
    </location>
</feature>
<feature type="transmembrane region" description="Helical" evidence="1">
    <location>
        <begin position="41"/>
        <end position="60"/>
    </location>
</feature>
<keyword evidence="1" id="KW-0812">Transmembrane</keyword>
<feature type="transmembrane region" description="Helical" evidence="1">
    <location>
        <begin position="102"/>
        <end position="121"/>
    </location>
</feature>
<dbReference type="PANTHER" id="PTHR36840">
    <property type="entry name" value="BLL5714 PROTEIN"/>
    <property type="match status" value="1"/>
</dbReference>
<evidence type="ECO:0000313" key="3">
    <source>
        <dbReference type="Proteomes" id="UP000603295"/>
    </source>
</evidence>
<keyword evidence="1" id="KW-0472">Membrane</keyword>
<comment type="caution">
    <text evidence="2">The sequence shown here is derived from an EMBL/GenBank/DDBJ whole genome shotgun (WGS) entry which is preliminary data.</text>
</comment>
<evidence type="ECO:0000256" key="1">
    <source>
        <dbReference type="SAM" id="Phobius"/>
    </source>
</evidence>
<feature type="transmembrane region" description="Helical" evidence="1">
    <location>
        <begin position="158"/>
        <end position="178"/>
    </location>
</feature>
<feature type="transmembrane region" description="Helical" evidence="1">
    <location>
        <begin position="221"/>
        <end position="238"/>
    </location>
</feature>
<dbReference type="InterPro" id="IPR010640">
    <property type="entry name" value="Low_temperature_requirement_A"/>
</dbReference>
<feature type="transmembrane region" description="Helical" evidence="1">
    <location>
        <begin position="133"/>
        <end position="152"/>
    </location>
</feature>
<keyword evidence="3" id="KW-1185">Reference proteome</keyword>
<gene>
    <name evidence="2" type="ORF">GCM10011459_01430</name>
</gene>
<feature type="transmembrane region" description="Helical" evidence="1">
    <location>
        <begin position="72"/>
        <end position="90"/>
    </location>
</feature>
<accession>A0ABQ2C3J2</accession>
<evidence type="ECO:0008006" key="4">
    <source>
        <dbReference type="Google" id="ProtNLM"/>
    </source>
</evidence>
<dbReference type="Proteomes" id="UP000603295">
    <property type="component" value="Unassembled WGS sequence"/>
</dbReference>
<organism evidence="2 3">
    <name type="scientific">Limosilactobacillus caviae</name>
    <dbReference type="NCBI Taxonomy" id="1769424"/>
    <lineage>
        <taxon>Bacteria</taxon>
        <taxon>Bacillati</taxon>
        <taxon>Bacillota</taxon>
        <taxon>Bacilli</taxon>
        <taxon>Lactobacillales</taxon>
        <taxon>Lactobacillaceae</taxon>
        <taxon>Limosilactobacillus</taxon>
    </lineage>
</organism>
<dbReference type="EMBL" id="BMDS01000001">
    <property type="protein sequence ID" value="GGI62309.1"/>
    <property type="molecule type" value="Genomic_DNA"/>
</dbReference>
<evidence type="ECO:0000313" key="2">
    <source>
        <dbReference type="EMBL" id="GGI62309.1"/>
    </source>
</evidence>
<reference evidence="3" key="1">
    <citation type="journal article" date="2019" name="Int. J. Syst. Evol. Microbiol.">
        <title>The Global Catalogue of Microorganisms (GCM) 10K type strain sequencing project: providing services to taxonomists for standard genome sequencing and annotation.</title>
        <authorList>
            <consortium name="The Broad Institute Genomics Platform"/>
            <consortium name="The Broad Institute Genome Sequencing Center for Infectious Disease"/>
            <person name="Wu L."/>
            <person name="Ma J."/>
        </authorList>
    </citation>
    <scope>NUCLEOTIDE SEQUENCE [LARGE SCALE GENOMIC DNA]</scope>
    <source>
        <strain evidence="3">CCM 8609</strain>
    </source>
</reference>
<feature type="transmembrane region" description="Helical" evidence="1">
    <location>
        <begin position="250"/>
        <end position="273"/>
    </location>
</feature>
<feature type="transmembrane region" description="Helical" evidence="1">
    <location>
        <begin position="285"/>
        <end position="307"/>
    </location>
</feature>
<dbReference type="RefSeq" id="WP_229723507.1">
    <property type="nucleotide sequence ID" value="NZ_BMDS01000001.1"/>
</dbReference>
<dbReference type="Pfam" id="PF06772">
    <property type="entry name" value="LtrA"/>
    <property type="match status" value="1"/>
</dbReference>